<gene>
    <name evidence="3" type="ORF">RFI_13962</name>
</gene>
<feature type="transmembrane region" description="Helical" evidence="2">
    <location>
        <begin position="299"/>
        <end position="322"/>
    </location>
</feature>
<dbReference type="Gene3D" id="2.120.10.80">
    <property type="entry name" value="Kelch-type beta propeller"/>
    <property type="match status" value="1"/>
</dbReference>
<organism evidence="3 4">
    <name type="scientific">Reticulomyxa filosa</name>
    <dbReference type="NCBI Taxonomy" id="46433"/>
    <lineage>
        <taxon>Eukaryota</taxon>
        <taxon>Sar</taxon>
        <taxon>Rhizaria</taxon>
        <taxon>Retaria</taxon>
        <taxon>Foraminifera</taxon>
        <taxon>Monothalamids</taxon>
        <taxon>Reticulomyxidae</taxon>
        <taxon>Reticulomyxa</taxon>
    </lineage>
</organism>
<protein>
    <submittedName>
        <fullName evidence="3">Uncharacterized protein</fullName>
    </submittedName>
</protein>
<keyword evidence="4" id="KW-1185">Reference proteome</keyword>
<feature type="compositionally biased region" description="Polar residues" evidence="1">
    <location>
        <begin position="257"/>
        <end position="274"/>
    </location>
</feature>
<keyword evidence="2" id="KW-1133">Transmembrane helix</keyword>
<evidence type="ECO:0000256" key="2">
    <source>
        <dbReference type="SAM" id="Phobius"/>
    </source>
</evidence>
<evidence type="ECO:0000256" key="1">
    <source>
        <dbReference type="SAM" id="MobiDB-lite"/>
    </source>
</evidence>
<keyword evidence="2" id="KW-0812">Transmembrane</keyword>
<dbReference type="CDD" id="cd12841">
    <property type="entry name" value="TM_EphA1"/>
    <property type="match status" value="1"/>
</dbReference>
<name>X6NBE9_RETFI</name>
<dbReference type="AlphaFoldDB" id="X6NBE9"/>
<keyword evidence="2" id="KW-0472">Membrane</keyword>
<dbReference type="InterPro" id="IPR015915">
    <property type="entry name" value="Kelch-typ_b-propeller"/>
</dbReference>
<feature type="region of interest" description="Disordered" evidence="1">
    <location>
        <begin position="245"/>
        <end position="274"/>
    </location>
</feature>
<comment type="caution">
    <text evidence="3">The sequence shown here is derived from an EMBL/GenBank/DDBJ whole genome shotgun (WGS) entry which is preliminary data.</text>
</comment>
<proteinExistence type="predicted"/>
<feature type="non-terminal residue" evidence="3">
    <location>
        <position position="379"/>
    </location>
</feature>
<evidence type="ECO:0000313" key="3">
    <source>
        <dbReference type="EMBL" id="ETO23223.1"/>
    </source>
</evidence>
<sequence length="379" mass="41685">MNNETFTKPVTTFAALQAELNSSDDRCEYGSLAIATAEAACDLMRDDTYHSIIVVGGHNKTHYLDSIQVCKNDRHNCQHLPNLMLPVPLSGAQVVGLSNCIFLVAGGLNVNGTSNGMIYVGDICNQTWLHTESMPAALVEFSIVIGVDSLCLYGGINRDKLQNTTFCTSSKKKKMSAGAIVGIVFGVLFAVALIVGIAWCYKDRENKEGVWNKFLSKSRSLMPSLGTIRTNESEKTMADITTGHTEQANPLKATNPPAENNASTGNNTAKENTTSAGNATSIGYVQVAVDNKKASQRNLFFLFCCLSLMSIDPFGFTLVYFVDMSWFFQYPVDVMFCPKFYFHCCDNDLSKLQISFIIINFTIILKSSMHKKRAVEIKD</sequence>
<accession>X6NBE9</accession>
<dbReference type="Proteomes" id="UP000023152">
    <property type="component" value="Unassembled WGS sequence"/>
</dbReference>
<feature type="transmembrane region" description="Helical" evidence="2">
    <location>
        <begin position="176"/>
        <end position="201"/>
    </location>
</feature>
<dbReference type="SUPFAM" id="SSF117281">
    <property type="entry name" value="Kelch motif"/>
    <property type="match status" value="1"/>
</dbReference>
<evidence type="ECO:0000313" key="4">
    <source>
        <dbReference type="Proteomes" id="UP000023152"/>
    </source>
</evidence>
<feature type="transmembrane region" description="Helical" evidence="2">
    <location>
        <begin position="352"/>
        <end position="369"/>
    </location>
</feature>
<dbReference type="EMBL" id="ASPP01010102">
    <property type="protein sequence ID" value="ETO23223.1"/>
    <property type="molecule type" value="Genomic_DNA"/>
</dbReference>
<reference evidence="3 4" key="1">
    <citation type="journal article" date="2013" name="Curr. Biol.">
        <title>The Genome of the Foraminiferan Reticulomyxa filosa.</title>
        <authorList>
            <person name="Glockner G."/>
            <person name="Hulsmann N."/>
            <person name="Schleicher M."/>
            <person name="Noegel A.A."/>
            <person name="Eichinger L."/>
            <person name="Gallinger C."/>
            <person name="Pawlowski J."/>
            <person name="Sierra R."/>
            <person name="Euteneuer U."/>
            <person name="Pillet L."/>
            <person name="Moustafa A."/>
            <person name="Platzer M."/>
            <person name="Groth M."/>
            <person name="Szafranski K."/>
            <person name="Schliwa M."/>
        </authorList>
    </citation>
    <scope>NUCLEOTIDE SEQUENCE [LARGE SCALE GENOMIC DNA]</scope>
</reference>